<dbReference type="InterPro" id="IPR036390">
    <property type="entry name" value="WH_DNA-bd_sf"/>
</dbReference>
<proteinExistence type="predicted"/>
<dbReference type="InterPro" id="IPR013225">
    <property type="entry name" value="PaaX_C"/>
</dbReference>
<keyword evidence="5" id="KW-1185">Reference proteome</keyword>
<protein>
    <submittedName>
        <fullName evidence="4">Phenylacetic acid degradation operon negative regulatory protein</fullName>
    </submittedName>
</protein>
<feature type="domain" description="Transcriptional repressor PaaX-like N-terminal" evidence="1">
    <location>
        <begin position="9"/>
        <end position="72"/>
    </location>
</feature>
<evidence type="ECO:0000259" key="1">
    <source>
        <dbReference type="Pfam" id="PF07848"/>
    </source>
</evidence>
<dbReference type="Gene3D" id="3.30.70.2650">
    <property type="match status" value="1"/>
</dbReference>
<feature type="domain" description="Transcriptional repressor PaaX-like C-terminal" evidence="2">
    <location>
        <begin position="178"/>
        <end position="264"/>
    </location>
</feature>
<dbReference type="AlphaFoldDB" id="A0A1I5P661"/>
<evidence type="ECO:0000259" key="3">
    <source>
        <dbReference type="Pfam" id="PF20803"/>
    </source>
</evidence>
<evidence type="ECO:0000259" key="2">
    <source>
        <dbReference type="Pfam" id="PF08223"/>
    </source>
</evidence>
<dbReference type="EMBL" id="FOWW01000002">
    <property type="protein sequence ID" value="SFP28966.1"/>
    <property type="molecule type" value="Genomic_DNA"/>
</dbReference>
<dbReference type="InterPro" id="IPR036388">
    <property type="entry name" value="WH-like_DNA-bd_sf"/>
</dbReference>
<dbReference type="InterPro" id="IPR012906">
    <property type="entry name" value="PaaX-like_N"/>
</dbReference>
<name>A0A1I5P661_9PSEU</name>
<evidence type="ECO:0000313" key="5">
    <source>
        <dbReference type="Proteomes" id="UP000198727"/>
    </source>
</evidence>
<dbReference type="OrthoDB" id="2270427at2"/>
<feature type="domain" description="Transcriptional repressor PaaX-like central Cas2-like" evidence="3">
    <location>
        <begin position="99"/>
        <end position="166"/>
    </location>
</feature>
<gene>
    <name evidence="4" type="ORF">SAMN05421810_102147</name>
</gene>
<dbReference type="Proteomes" id="UP000198727">
    <property type="component" value="Unassembled WGS sequence"/>
</dbReference>
<dbReference type="STRING" id="587909.SAMN05421810_102147"/>
<dbReference type="PANTHER" id="PTHR30319:SF1">
    <property type="entry name" value="TRANSCRIPTIONAL REPRESSOR PAAX"/>
    <property type="match status" value="1"/>
</dbReference>
<dbReference type="GO" id="GO:0006351">
    <property type="term" value="P:DNA-templated transcription"/>
    <property type="evidence" value="ECO:0007669"/>
    <property type="project" value="InterPro"/>
</dbReference>
<organism evidence="4 5">
    <name type="scientific">Amycolatopsis arida</name>
    <dbReference type="NCBI Taxonomy" id="587909"/>
    <lineage>
        <taxon>Bacteria</taxon>
        <taxon>Bacillati</taxon>
        <taxon>Actinomycetota</taxon>
        <taxon>Actinomycetes</taxon>
        <taxon>Pseudonocardiales</taxon>
        <taxon>Pseudonocardiaceae</taxon>
        <taxon>Amycolatopsis</taxon>
    </lineage>
</organism>
<dbReference type="Pfam" id="PF07848">
    <property type="entry name" value="PaaX"/>
    <property type="match status" value="1"/>
</dbReference>
<accession>A0A1I5P661</accession>
<dbReference type="Pfam" id="PF20803">
    <property type="entry name" value="PaaX_M"/>
    <property type="match status" value="1"/>
</dbReference>
<dbReference type="RefSeq" id="WP_092528812.1">
    <property type="nucleotide sequence ID" value="NZ_FOWW01000002.1"/>
</dbReference>
<evidence type="ECO:0000313" key="4">
    <source>
        <dbReference type="EMBL" id="SFP28966.1"/>
    </source>
</evidence>
<sequence>MDPFEPAPQELVVTLLGGYVRPRDRRTVWSGGLVALLGELGFSAGAARIALGRLVRRGLLDRHRDGRLVHLGLTPRAVALLEDGDRRIFSFGRAGPAPGEWTMLWHGIPEGHRHARERLVRRLRFLGFGTLGDGTWIAPRDRVAEVTALLDELGVREHAGLLRGRPVADVGSVVARAWDLAGLARRYAEFVDRFAGSAVAPDRLSDARAFEVRTRLVHAFRQFPVLDPELPADLVSPPPRRAEAVALFSDLYGALAEPAQRHFDRAVSISTSQRRPPAVPAR</sequence>
<dbReference type="Gene3D" id="1.10.10.10">
    <property type="entry name" value="Winged helix-like DNA-binding domain superfamily/Winged helix DNA-binding domain"/>
    <property type="match status" value="1"/>
</dbReference>
<dbReference type="PIRSF" id="PIRSF020623">
    <property type="entry name" value="PaaX"/>
    <property type="match status" value="1"/>
</dbReference>
<dbReference type="InterPro" id="IPR011965">
    <property type="entry name" value="PaaX_trns_reg"/>
</dbReference>
<dbReference type="PANTHER" id="PTHR30319">
    <property type="entry name" value="PHENYLACETIC ACID REGULATOR-RELATED TRANSCRIPTIONAL REPRESSOR"/>
    <property type="match status" value="1"/>
</dbReference>
<dbReference type="Pfam" id="PF08223">
    <property type="entry name" value="PaaX_C"/>
    <property type="match status" value="1"/>
</dbReference>
<reference evidence="5" key="1">
    <citation type="submission" date="2016-10" db="EMBL/GenBank/DDBJ databases">
        <authorList>
            <person name="Varghese N."/>
            <person name="Submissions S."/>
        </authorList>
    </citation>
    <scope>NUCLEOTIDE SEQUENCE [LARGE SCALE GENOMIC DNA]</scope>
    <source>
        <strain evidence="5">CGMCC 4.5579</strain>
    </source>
</reference>
<dbReference type="InterPro" id="IPR048846">
    <property type="entry name" value="PaaX-like_central"/>
</dbReference>
<dbReference type="SUPFAM" id="SSF46785">
    <property type="entry name" value="Winged helix' DNA-binding domain"/>
    <property type="match status" value="1"/>
</dbReference>